<keyword evidence="1" id="KW-0812">Transmembrane</keyword>
<accession>A0A3B0TSI0</accession>
<dbReference type="AlphaFoldDB" id="A0A3B0TSI0"/>
<evidence type="ECO:0008006" key="3">
    <source>
        <dbReference type="Google" id="ProtNLM"/>
    </source>
</evidence>
<sequence length="108" mass="11081">MKKLLSKIGSLALAGALIFGGSANISVSQNLGTCMNNRAIAAAAASGVILPLVQLLRRAGIGANANVLNVRVCQIQGQPYYLIDVLHPNGAAQNLILRANDGTPYVAG</sequence>
<reference evidence="2" key="1">
    <citation type="submission" date="2018-06" db="EMBL/GenBank/DDBJ databases">
        <authorList>
            <person name="Zhirakovskaya E."/>
        </authorList>
    </citation>
    <scope>NUCLEOTIDE SEQUENCE</scope>
</reference>
<protein>
    <recommendedName>
        <fullName evidence="3">PepSY domain-containing protein</fullName>
    </recommendedName>
</protein>
<feature type="transmembrane region" description="Helical" evidence="1">
    <location>
        <begin position="39"/>
        <end position="56"/>
    </location>
</feature>
<organism evidence="2">
    <name type="scientific">hydrothermal vent metagenome</name>
    <dbReference type="NCBI Taxonomy" id="652676"/>
    <lineage>
        <taxon>unclassified sequences</taxon>
        <taxon>metagenomes</taxon>
        <taxon>ecological metagenomes</taxon>
    </lineage>
</organism>
<name>A0A3B0TSI0_9ZZZZ</name>
<keyword evidence="1" id="KW-1133">Transmembrane helix</keyword>
<keyword evidence="1" id="KW-0472">Membrane</keyword>
<dbReference type="EMBL" id="UOEQ01000361">
    <property type="protein sequence ID" value="VAW21575.1"/>
    <property type="molecule type" value="Genomic_DNA"/>
</dbReference>
<evidence type="ECO:0000256" key="1">
    <source>
        <dbReference type="SAM" id="Phobius"/>
    </source>
</evidence>
<proteinExistence type="predicted"/>
<gene>
    <name evidence="2" type="ORF">MNBD_ALPHA11-584</name>
</gene>
<evidence type="ECO:0000313" key="2">
    <source>
        <dbReference type="EMBL" id="VAW21575.1"/>
    </source>
</evidence>